<gene>
    <name evidence="1" type="ORF">EWM64_g8771</name>
</gene>
<proteinExistence type="predicted"/>
<accession>A0A4Y9ZLU8</accession>
<evidence type="ECO:0000313" key="1">
    <source>
        <dbReference type="EMBL" id="TFY75240.1"/>
    </source>
</evidence>
<name>A0A4Y9ZLU8_9AGAM</name>
<dbReference type="Proteomes" id="UP000298061">
    <property type="component" value="Unassembled WGS sequence"/>
</dbReference>
<reference evidence="1 2" key="1">
    <citation type="submission" date="2019-02" db="EMBL/GenBank/DDBJ databases">
        <title>Genome sequencing of the rare red list fungi Hericium alpestre (H. flagellum).</title>
        <authorList>
            <person name="Buettner E."/>
            <person name="Kellner H."/>
        </authorList>
    </citation>
    <scope>NUCLEOTIDE SEQUENCE [LARGE SCALE GENOMIC DNA]</scope>
    <source>
        <strain evidence="1 2">DSM 108284</strain>
    </source>
</reference>
<organism evidence="1 2">
    <name type="scientific">Hericium alpestre</name>
    <dbReference type="NCBI Taxonomy" id="135208"/>
    <lineage>
        <taxon>Eukaryota</taxon>
        <taxon>Fungi</taxon>
        <taxon>Dikarya</taxon>
        <taxon>Basidiomycota</taxon>
        <taxon>Agaricomycotina</taxon>
        <taxon>Agaricomycetes</taxon>
        <taxon>Russulales</taxon>
        <taxon>Hericiaceae</taxon>
        <taxon>Hericium</taxon>
    </lineage>
</organism>
<dbReference type="OrthoDB" id="2588098at2759"/>
<sequence>LEGYFDCVCLGLTCRLLWSVARLHVKKRYVEDALGSWAGDRMICVGAGSMRDDPLPPGLLTEEEESEWKAPLPTEGCRCGEEHEPNKLVDNLYSWAGCAFTDEMTPAKVRSKLEQRAVHDSWRRHFDWDDYGLLKSVLDIPQKPVVQEVKLARPLVLRNLSRKLYVREDVVDQFMDENQHLLSRYEDGIGLGHVILMRVCWSSDEDVAMVDPIGIHRGPWAGDRFNFVTAKDFRTVESRDDDQAVKWTDVTAEAVRDIKLLWEEARRVWS</sequence>
<comment type="caution">
    <text evidence="1">The sequence shown here is derived from an EMBL/GenBank/DDBJ whole genome shotgun (WGS) entry which is preliminary data.</text>
</comment>
<protein>
    <submittedName>
        <fullName evidence="1">Uncharacterized protein</fullName>
    </submittedName>
</protein>
<dbReference type="EMBL" id="SFCI01001662">
    <property type="protein sequence ID" value="TFY75240.1"/>
    <property type="molecule type" value="Genomic_DNA"/>
</dbReference>
<feature type="non-terminal residue" evidence="1">
    <location>
        <position position="1"/>
    </location>
</feature>
<keyword evidence="2" id="KW-1185">Reference proteome</keyword>
<dbReference type="AlphaFoldDB" id="A0A4Y9ZLU8"/>
<evidence type="ECO:0000313" key="2">
    <source>
        <dbReference type="Proteomes" id="UP000298061"/>
    </source>
</evidence>